<dbReference type="Gene3D" id="3.30.70.940">
    <property type="entry name" value="NusG, N-terminal domain"/>
    <property type="match status" value="1"/>
</dbReference>
<dbReference type="RefSeq" id="WP_164454749.1">
    <property type="nucleotide sequence ID" value="NZ_JAAIJQ010000078.1"/>
</dbReference>
<name>A0A6M0K374_9GAMM</name>
<evidence type="ECO:0000313" key="4">
    <source>
        <dbReference type="Proteomes" id="UP000483379"/>
    </source>
</evidence>
<comment type="caution">
    <text evidence="3">The sequence shown here is derived from an EMBL/GenBank/DDBJ whole genome shotgun (WGS) entry which is preliminary data.</text>
</comment>
<dbReference type="Proteomes" id="UP000483379">
    <property type="component" value="Unassembled WGS sequence"/>
</dbReference>
<proteinExistence type="predicted"/>
<evidence type="ECO:0000259" key="2">
    <source>
        <dbReference type="Pfam" id="PF02357"/>
    </source>
</evidence>
<gene>
    <name evidence="3" type="ORF">G3446_20390</name>
</gene>
<evidence type="ECO:0000256" key="1">
    <source>
        <dbReference type="ARBA" id="ARBA00023163"/>
    </source>
</evidence>
<dbReference type="InterPro" id="IPR036735">
    <property type="entry name" value="NGN_dom_sf"/>
</dbReference>
<keyword evidence="4" id="KW-1185">Reference proteome</keyword>
<evidence type="ECO:0000313" key="3">
    <source>
        <dbReference type="EMBL" id="NEV64216.1"/>
    </source>
</evidence>
<dbReference type="InterPro" id="IPR006645">
    <property type="entry name" value="NGN-like_dom"/>
</dbReference>
<dbReference type="GO" id="GO:0006354">
    <property type="term" value="P:DNA-templated transcription elongation"/>
    <property type="evidence" value="ECO:0007669"/>
    <property type="project" value="InterPro"/>
</dbReference>
<accession>A0A6M0K374</accession>
<dbReference type="AlphaFoldDB" id="A0A6M0K374"/>
<feature type="domain" description="NusG-like N-terminal" evidence="2">
    <location>
        <begin position="2"/>
        <end position="41"/>
    </location>
</feature>
<dbReference type="SUPFAM" id="SSF82679">
    <property type="entry name" value="N-utilization substance G protein NusG, N-terminal domain"/>
    <property type="match status" value="1"/>
</dbReference>
<organism evidence="3 4">
    <name type="scientific">Thiorhodococcus minor</name>
    <dbReference type="NCBI Taxonomy" id="57489"/>
    <lineage>
        <taxon>Bacteria</taxon>
        <taxon>Pseudomonadati</taxon>
        <taxon>Pseudomonadota</taxon>
        <taxon>Gammaproteobacteria</taxon>
        <taxon>Chromatiales</taxon>
        <taxon>Chromatiaceae</taxon>
        <taxon>Thiorhodococcus</taxon>
    </lineage>
</organism>
<reference evidence="3 4" key="1">
    <citation type="submission" date="2020-02" db="EMBL/GenBank/DDBJ databases">
        <title>Genome sequences of Thiorhodococcus mannitoliphagus and Thiorhodococcus minor, purple sulfur photosynthetic bacteria in the gammaproteobacterial family, Chromatiaceae.</title>
        <authorList>
            <person name="Aviles F.A."/>
            <person name="Meyer T.E."/>
            <person name="Kyndt J.A."/>
        </authorList>
    </citation>
    <scope>NUCLEOTIDE SEQUENCE [LARGE SCALE GENOMIC DNA]</scope>
    <source>
        <strain evidence="3 4">DSM 11518</strain>
    </source>
</reference>
<sequence>MKAWYLIHTKPRQEALADANLQRQAFETYLPLYIRVAKRRGAWRDEPGHRP</sequence>
<keyword evidence="1" id="KW-0804">Transcription</keyword>
<protein>
    <recommendedName>
        <fullName evidence="2">NusG-like N-terminal domain-containing protein</fullName>
    </recommendedName>
</protein>
<dbReference type="EMBL" id="JAAIJQ010000078">
    <property type="protein sequence ID" value="NEV64216.1"/>
    <property type="molecule type" value="Genomic_DNA"/>
</dbReference>
<dbReference type="Pfam" id="PF02357">
    <property type="entry name" value="NusG"/>
    <property type="match status" value="1"/>
</dbReference>